<dbReference type="PROSITE" id="PS52035">
    <property type="entry name" value="PEPTIDASE_M14"/>
    <property type="match status" value="1"/>
</dbReference>
<evidence type="ECO:0000256" key="4">
    <source>
        <dbReference type="ARBA" id="ARBA00022801"/>
    </source>
</evidence>
<feature type="active site" description="Proton donor/acceptor" evidence="7">
    <location>
        <position position="327"/>
    </location>
</feature>
<comment type="cofactor">
    <cofactor evidence="1">
        <name>Zn(2+)</name>
        <dbReference type="ChEBI" id="CHEBI:29105"/>
    </cofactor>
</comment>
<dbReference type="InterPro" id="IPR029062">
    <property type="entry name" value="Class_I_gatase-like"/>
</dbReference>
<dbReference type="SUPFAM" id="SSF53187">
    <property type="entry name" value="Zn-dependent exopeptidases"/>
    <property type="match status" value="1"/>
</dbReference>
<keyword evidence="11" id="KW-1185">Reference proteome</keyword>
<comment type="similarity">
    <text evidence="2 7">Belongs to the peptidase M14 family.</text>
</comment>
<dbReference type="GO" id="GO:0004180">
    <property type="term" value="F:carboxypeptidase activity"/>
    <property type="evidence" value="ECO:0007669"/>
    <property type="project" value="UniProtKB-KW"/>
</dbReference>
<dbReference type="PANTHER" id="PTHR11705">
    <property type="entry name" value="PROTEASE FAMILY M14 CARBOXYPEPTIDASE A,B"/>
    <property type="match status" value="1"/>
</dbReference>
<dbReference type="Proteomes" id="UP001302349">
    <property type="component" value="Chromosome"/>
</dbReference>
<evidence type="ECO:0000256" key="5">
    <source>
        <dbReference type="ARBA" id="ARBA00022833"/>
    </source>
</evidence>
<evidence type="ECO:0000256" key="1">
    <source>
        <dbReference type="ARBA" id="ARBA00001947"/>
    </source>
</evidence>
<sequence length="849" mass="95323">MKRLFLLLFAFVFTGLAQAQNEYFFPEHGNFDPSIPSPEEFLGYPIGEWHTRHDNIVAYMEKLAAVSDRATVQNIGYTYEHRAQVVLTISSPANLSRLEAIRTEHLKLTDPAQPIPDISKIPAIIHLGYNVHGNEPSSAEAALLTAYYLVASNEPEAEQYRQNGVIFIEPSLNPDGRDRHANWANMHKGFPPVADPIDREHNEVWPGGRTNHYWYDLNRDWLPLAHIESQNRIKWHQKWYPNMVTDFHEMGTNSTYFFEPTKPYGSENPVVGRKNYDVLNPVMAKYFHESMDDLGSLYFLREQYDNSYPGYGATYADIHGGLGVTFEQASSRGHLQHTTTKDITFSFTIRNHVATSLATVKGVVKEKETFQRHMKEFFEESVKQGAADPIKAYVFGDNFDSGRTNAFVDLLLQHHVKVYENPTTQTLSGQRFESGKSYLVPTNQKQYRMVRSVFEKVKQYDDSVFYDASTWTMILAYGLPHAEIKAKAPALGTELTAVPAAKPTVEKASYAYILDWREYAAPKALYHLLKNGVFAKVAYQPFSAIVKGAEKNYSYGSILVSVADQNVDADKLFSLVKEASELSGLTFDATATGYTDKGVGLGSRSFETVTFPKALMVIGEGIFLYEAGEVWHLLDSKIGMPITKVDKGDIGQVRLSDYNTVILVNGRYNDVSDSFIEDLKAWVRGGGTLITQKGATKWAISKGLVKEKLAESKDEKTPGRMDYEDARNYYGAQSIGGVIFEADIDLTNPIAFGYTSKKLPVYRNSSIFLKPSESPFRTAAQYTAQPWLAGFVTPSNVEKVKNSPSILLDGSGRGRTILFTDNCNFRGYWYGTNKLFLNALFFGSTISVP</sequence>
<gene>
    <name evidence="10" type="ORF">RT717_22405</name>
</gene>
<dbReference type="PANTHER" id="PTHR11705:SF143">
    <property type="entry name" value="SLL0236 PROTEIN"/>
    <property type="match status" value="1"/>
</dbReference>
<evidence type="ECO:0000256" key="7">
    <source>
        <dbReference type="PROSITE-ProRule" id="PRU01379"/>
    </source>
</evidence>
<dbReference type="SUPFAM" id="SSF52317">
    <property type="entry name" value="Class I glutamine amidotransferase-like"/>
    <property type="match status" value="1"/>
</dbReference>
<keyword evidence="10" id="KW-0121">Carboxypeptidase</keyword>
<name>A0ABZ0IPA9_9BACT</name>
<accession>A0ABZ0IPA9</accession>
<dbReference type="Gene3D" id="3.40.630.10">
    <property type="entry name" value="Zn peptidases"/>
    <property type="match status" value="1"/>
</dbReference>
<evidence type="ECO:0000256" key="8">
    <source>
        <dbReference type="SAM" id="SignalP"/>
    </source>
</evidence>
<keyword evidence="5" id="KW-0862">Zinc</keyword>
<dbReference type="RefSeq" id="WP_317488582.1">
    <property type="nucleotide sequence ID" value="NZ_CP136051.1"/>
</dbReference>
<dbReference type="Pfam" id="PF00246">
    <property type="entry name" value="Peptidase_M14"/>
    <property type="match status" value="1"/>
</dbReference>
<evidence type="ECO:0000259" key="9">
    <source>
        <dbReference type="PROSITE" id="PS52035"/>
    </source>
</evidence>
<evidence type="ECO:0000256" key="2">
    <source>
        <dbReference type="ARBA" id="ARBA00005988"/>
    </source>
</evidence>
<evidence type="ECO:0000256" key="6">
    <source>
        <dbReference type="ARBA" id="ARBA00023049"/>
    </source>
</evidence>
<protein>
    <submittedName>
        <fullName evidence="10">M14 family zinc carboxypeptidase</fullName>
    </submittedName>
</protein>
<organism evidence="10 11">
    <name type="scientific">Imperialibacter roseus</name>
    <dbReference type="NCBI Taxonomy" id="1324217"/>
    <lineage>
        <taxon>Bacteria</taxon>
        <taxon>Pseudomonadati</taxon>
        <taxon>Bacteroidota</taxon>
        <taxon>Cytophagia</taxon>
        <taxon>Cytophagales</taxon>
        <taxon>Flammeovirgaceae</taxon>
        <taxon>Imperialibacter</taxon>
    </lineage>
</organism>
<reference evidence="10 11" key="1">
    <citation type="journal article" date="2023" name="Microbiol. Resour. Announc.">
        <title>Complete Genome Sequence of Imperialibacter roseus strain P4T.</title>
        <authorList>
            <person name="Tizabi D.R."/>
            <person name="Bachvaroff T."/>
            <person name="Hill R.T."/>
        </authorList>
    </citation>
    <scope>NUCLEOTIDE SEQUENCE [LARGE SCALE GENOMIC DNA]</scope>
    <source>
        <strain evidence="10 11">P4T</strain>
    </source>
</reference>
<dbReference type="EMBL" id="CP136051">
    <property type="protein sequence ID" value="WOK05830.1"/>
    <property type="molecule type" value="Genomic_DNA"/>
</dbReference>
<dbReference type="InterPro" id="IPR000834">
    <property type="entry name" value="Peptidase_M14"/>
</dbReference>
<dbReference type="SMART" id="SM00631">
    <property type="entry name" value="Zn_pept"/>
    <property type="match status" value="1"/>
</dbReference>
<evidence type="ECO:0000256" key="3">
    <source>
        <dbReference type="ARBA" id="ARBA00022670"/>
    </source>
</evidence>
<keyword evidence="8" id="KW-0732">Signal</keyword>
<evidence type="ECO:0000313" key="11">
    <source>
        <dbReference type="Proteomes" id="UP001302349"/>
    </source>
</evidence>
<feature type="domain" description="Peptidase M14" evidence="9">
    <location>
        <begin position="48"/>
        <end position="353"/>
    </location>
</feature>
<feature type="signal peptide" evidence="8">
    <location>
        <begin position="1"/>
        <end position="19"/>
    </location>
</feature>
<evidence type="ECO:0000313" key="10">
    <source>
        <dbReference type="EMBL" id="WOK05830.1"/>
    </source>
</evidence>
<keyword evidence="4" id="KW-0378">Hydrolase</keyword>
<keyword evidence="6" id="KW-0482">Metalloprotease</keyword>
<keyword evidence="3" id="KW-0645">Protease</keyword>
<proteinExistence type="inferred from homology"/>
<feature type="chain" id="PRO_5045387946" evidence="8">
    <location>
        <begin position="20"/>
        <end position="849"/>
    </location>
</feature>